<evidence type="ECO:0000256" key="1">
    <source>
        <dbReference type="ARBA" id="ARBA00004141"/>
    </source>
</evidence>
<organism evidence="8 9">
    <name type="scientific">Caenorhabditis angaria</name>
    <dbReference type="NCBI Taxonomy" id="860376"/>
    <lineage>
        <taxon>Eukaryota</taxon>
        <taxon>Metazoa</taxon>
        <taxon>Ecdysozoa</taxon>
        <taxon>Nematoda</taxon>
        <taxon>Chromadorea</taxon>
        <taxon>Rhabditida</taxon>
        <taxon>Rhabditina</taxon>
        <taxon>Rhabditomorpha</taxon>
        <taxon>Rhabditoidea</taxon>
        <taxon>Rhabditidae</taxon>
        <taxon>Peloderinae</taxon>
        <taxon>Caenorhabditis</taxon>
    </lineage>
</organism>
<dbReference type="PANTHER" id="PTHR22945">
    <property type="entry name" value="SERPENTINE RECEPTOR, CLASS D DELTA"/>
    <property type="match status" value="1"/>
</dbReference>
<feature type="transmembrane region" description="Helical" evidence="7">
    <location>
        <begin position="272"/>
        <end position="291"/>
    </location>
</feature>
<keyword evidence="9" id="KW-1185">Reference proteome</keyword>
<reference evidence="8" key="1">
    <citation type="submission" date="2022-11" db="EMBL/GenBank/DDBJ databases">
        <authorList>
            <person name="Kikuchi T."/>
        </authorList>
    </citation>
    <scope>NUCLEOTIDE SEQUENCE</scope>
    <source>
        <strain evidence="8">PS1010</strain>
    </source>
</reference>
<evidence type="ECO:0000256" key="7">
    <source>
        <dbReference type="SAM" id="Phobius"/>
    </source>
</evidence>
<comment type="caution">
    <text evidence="8">The sequence shown here is derived from an EMBL/GenBank/DDBJ whole genome shotgun (WGS) entry which is preliminary data.</text>
</comment>
<gene>
    <name evidence="8" type="ORF">CAMP_LOCUS14109</name>
</gene>
<dbReference type="InterPro" id="IPR019421">
    <property type="entry name" value="7TM_GPCR_serpentine_rcpt_Srd"/>
</dbReference>
<dbReference type="Proteomes" id="UP001152747">
    <property type="component" value="Unassembled WGS sequence"/>
</dbReference>
<evidence type="ECO:0000313" key="8">
    <source>
        <dbReference type="EMBL" id="CAI5451472.1"/>
    </source>
</evidence>
<feature type="transmembrane region" description="Helical" evidence="7">
    <location>
        <begin position="128"/>
        <end position="149"/>
    </location>
</feature>
<dbReference type="EMBL" id="CANHGI010000005">
    <property type="protein sequence ID" value="CAI5451472.1"/>
    <property type="molecule type" value="Genomic_DNA"/>
</dbReference>
<dbReference type="AlphaFoldDB" id="A0A9P1IUH6"/>
<feature type="transmembrane region" description="Helical" evidence="7">
    <location>
        <begin position="90"/>
        <end position="116"/>
    </location>
</feature>
<protein>
    <recommendedName>
        <fullName evidence="10">G-protein coupled receptors family 1 profile domain-containing protein</fullName>
    </recommendedName>
</protein>
<feature type="transmembrane region" description="Helical" evidence="7">
    <location>
        <begin position="185"/>
        <end position="206"/>
    </location>
</feature>
<feature type="region of interest" description="Disordered" evidence="6">
    <location>
        <begin position="320"/>
        <end position="344"/>
    </location>
</feature>
<feature type="transmembrane region" description="Helical" evidence="7">
    <location>
        <begin position="6"/>
        <end position="31"/>
    </location>
</feature>
<evidence type="ECO:0000256" key="4">
    <source>
        <dbReference type="ARBA" id="ARBA00022989"/>
    </source>
</evidence>
<feature type="transmembrane region" description="Helical" evidence="7">
    <location>
        <begin position="236"/>
        <end position="260"/>
    </location>
</feature>
<evidence type="ECO:0000313" key="9">
    <source>
        <dbReference type="Proteomes" id="UP001152747"/>
    </source>
</evidence>
<feature type="transmembrane region" description="Helical" evidence="7">
    <location>
        <begin position="38"/>
        <end position="62"/>
    </location>
</feature>
<dbReference type="Pfam" id="PF10317">
    <property type="entry name" value="7TM_GPCR_Srd"/>
    <property type="match status" value="1"/>
</dbReference>
<keyword evidence="3 7" id="KW-0812">Transmembrane</keyword>
<evidence type="ECO:0000256" key="5">
    <source>
        <dbReference type="ARBA" id="ARBA00023136"/>
    </source>
</evidence>
<accession>A0A9P1IUH6</accession>
<name>A0A9P1IUH6_9PELO</name>
<dbReference type="InterPro" id="IPR050920">
    <property type="entry name" value="Nematode_rcpt-like_delta"/>
</dbReference>
<evidence type="ECO:0000256" key="3">
    <source>
        <dbReference type="ARBA" id="ARBA00022692"/>
    </source>
</evidence>
<dbReference type="GO" id="GO:0016020">
    <property type="term" value="C:membrane"/>
    <property type="evidence" value="ECO:0007669"/>
    <property type="project" value="UniProtKB-SubCell"/>
</dbReference>
<proteinExistence type="inferred from homology"/>
<evidence type="ECO:0000256" key="2">
    <source>
        <dbReference type="ARBA" id="ARBA00009166"/>
    </source>
</evidence>
<comment type="similarity">
    <text evidence="2">Belongs to the nematode receptor-like protein srd family.</text>
</comment>
<dbReference type="PANTHER" id="PTHR22945:SF99">
    <property type="entry name" value="G-PROTEIN COUPLED RECEPTORS FAMILY 1 PROFILE DOMAIN-CONTAINING PROTEIN"/>
    <property type="match status" value="1"/>
</dbReference>
<keyword evidence="5 7" id="KW-0472">Membrane</keyword>
<evidence type="ECO:0000256" key="6">
    <source>
        <dbReference type="SAM" id="MobiDB-lite"/>
    </source>
</evidence>
<dbReference type="OrthoDB" id="5797606at2759"/>
<comment type="subcellular location">
    <subcellularLocation>
        <location evidence="1">Membrane</location>
        <topology evidence="1">Multi-pass membrane protein</topology>
    </subcellularLocation>
</comment>
<dbReference type="SUPFAM" id="SSF81321">
    <property type="entry name" value="Family A G protein-coupled receptor-like"/>
    <property type="match status" value="1"/>
</dbReference>
<evidence type="ECO:0008006" key="10">
    <source>
        <dbReference type="Google" id="ProtNLM"/>
    </source>
</evidence>
<feature type="compositionally biased region" description="Polar residues" evidence="6">
    <location>
        <begin position="332"/>
        <end position="344"/>
    </location>
</feature>
<keyword evidence="4 7" id="KW-1133">Transmembrane helix</keyword>
<sequence length="344" mass="39257">MVLIDSIFIGIHTVLSTVGCVANLLVFYLAVFKSPKAIASYTTLIINVAITDFLCCFTDFFIQQRHIPAGFTLAYTSHGFCTKVGPHFCFLIYSINIHFIAHGLWSLLLGFAYRYYILFHPSPSRRTLIFVLMIVYTPSFLQMFIFLWADDDPNELLAILMKKFPDYHLENETVSGTINIINFPALYTIIHMAVPIGPVYVCIGILRKKIINKLMKNSGDMSAKTRELHSQLLRALTYQAMIPAFYSISITSYTIGQFFYNHPIFEYTTLTGFLFMPVLSPISSMVFIQIYRKRVTIWIYKLIRKDIPKEWLMNLNSTTGKGHSAQVGGRSGQISQENTSARKI</sequence>
<dbReference type="Gene3D" id="1.20.1070.10">
    <property type="entry name" value="Rhodopsin 7-helix transmembrane proteins"/>
    <property type="match status" value="1"/>
</dbReference>